<dbReference type="InterPro" id="IPR013320">
    <property type="entry name" value="ConA-like_dom_sf"/>
</dbReference>
<dbReference type="InterPro" id="IPR003879">
    <property type="entry name" value="Butyrophylin_SPRY"/>
</dbReference>
<dbReference type="Pfam" id="PF13765">
    <property type="entry name" value="PRY"/>
    <property type="match status" value="1"/>
</dbReference>
<dbReference type="PANTHER" id="PTHR25465">
    <property type="entry name" value="B-BOX DOMAIN CONTAINING"/>
    <property type="match status" value="1"/>
</dbReference>
<dbReference type="PRINTS" id="PR01407">
    <property type="entry name" value="BUTYPHLNCDUF"/>
</dbReference>
<dbReference type="InterPro" id="IPR006574">
    <property type="entry name" value="PRY"/>
</dbReference>
<dbReference type="SMART" id="SM00589">
    <property type="entry name" value="PRY"/>
    <property type="match status" value="1"/>
</dbReference>
<keyword evidence="2" id="KW-0863">Zinc-finger</keyword>
<protein>
    <recommendedName>
        <fullName evidence="4">B30.2/SPRY domain-containing protein</fullName>
    </recommendedName>
</protein>
<evidence type="ECO:0000256" key="3">
    <source>
        <dbReference type="ARBA" id="ARBA00022833"/>
    </source>
</evidence>
<dbReference type="SMART" id="SM00449">
    <property type="entry name" value="SPRY"/>
    <property type="match status" value="1"/>
</dbReference>
<feature type="domain" description="B30.2/SPRY" evidence="4">
    <location>
        <begin position="1"/>
        <end position="179"/>
    </location>
</feature>
<dbReference type="InterPro" id="IPR043136">
    <property type="entry name" value="B30.2/SPRY_sf"/>
</dbReference>
<accession>S4RCR3</accession>
<dbReference type="GO" id="GO:0005737">
    <property type="term" value="C:cytoplasm"/>
    <property type="evidence" value="ECO:0007669"/>
    <property type="project" value="UniProtKB-ARBA"/>
</dbReference>
<dbReference type="InterPro" id="IPR001870">
    <property type="entry name" value="B30.2/SPRY"/>
</dbReference>
<reference evidence="5" key="2">
    <citation type="submission" date="2025-09" db="UniProtKB">
        <authorList>
            <consortium name="Ensembl"/>
        </authorList>
    </citation>
    <scope>IDENTIFICATION</scope>
</reference>
<proteinExistence type="predicted"/>
<dbReference type="InterPro" id="IPR051051">
    <property type="entry name" value="E3_ubiq-ligase_TRIM/RNF"/>
</dbReference>
<name>S4RCR3_PETMA</name>
<keyword evidence="3" id="KW-0862">Zinc</keyword>
<dbReference type="Gene3D" id="2.60.120.920">
    <property type="match status" value="1"/>
</dbReference>
<evidence type="ECO:0000313" key="5">
    <source>
        <dbReference type="Ensembl" id="ENSPMAP00000002995.1"/>
    </source>
</evidence>
<sequence length="179" mass="20097">MLLTDGKTPTLNPNSAHPKLKLSMDLHTVTWCSQDQGYPNHPDRFDSTLQVISSESFAAGCHYWEVDVRDGCNWAVGATYSAIKRKGTDTACVLGRNRISWGLWCWSAQYLVYHDDVKTPLALSEPLHAVGVYVNFEAGVLAFYNADTMTLLYTFEEPFRKPLHPALYLAGKSLRIVQL</sequence>
<dbReference type="GeneTree" id="ENSGT00940000154395"/>
<dbReference type="PANTHER" id="PTHR25465:SF11">
    <property type="entry name" value="TRIPARTITE MOTIF CONTAINING 14"/>
    <property type="match status" value="1"/>
</dbReference>
<dbReference type="PROSITE" id="PS50188">
    <property type="entry name" value="B302_SPRY"/>
    <property type="match status" value="1"/>
</dbReference>
<reference evidence="5" key="1">
    <citation type="submission" date="2025-08" db="UniProtKB">
        <authorList>
            <consortium name="Ensembl"/>
        </authorList>
    </citation>
    <scope>IDENTIFICATION</scope>
</reference>
<organism evidence="5">
    <name type="scientific">Petromyzon marinus</name>
    <name type="common">Sea lamprey</name>
    <dbReference type="NCBI Taxonomy" id="7757"/>
    <lineage>
        <taxon>Eukaryota</taxon>
        <taxon>Metazoa</taxon>
        <taxon>Chordata</taxon>
        <taxon>Craniata</taxon>
        <taxon>Vertebrata</taxon>
        <taxon>Cyclostomata</taxon>
        <taxon>Hyperoartia</taxon>
        <taxon>Petromyzontiformes</taxon>
        <taxon>Petromyzontidae</taxon>
        <taxon>Petromyzon</taxon>
    </lineage>
</organism>
<dbReference type="STRING" id="7757.ENSPMAP00000002995"/>
<dbReference type="GO" id="GO:0008270">
    <property type="term" value="F:zinc ion binding"/>
    <property type="evidence" value="ECO:0007669"/>
    <property type="project" value="UniProtKB-KW"/>
</dbReference>
<keyword evidence="1" id="KW-0479">Metal-binding</keyword>
<dbReference type="AlphaFoldDB" id="S4RCR3"/>
<dbReference type="OMA" id="YSEYPER"/>
<evidence type="ECO:0000256" key="2">
    <source>
        <dbReference type="ARBA" id="ARBA00022771"/>
    </source>
</evidence>
<dbReference type="InterPro" id="IPR003877">
    <property type="entry name" value="SPRY_dom"/>
</dbReference>
<dbReference type="HOGENOM" id="CLU_013137_7_3_1"/>
<dbReference type="Ensembl" id="ENSPMAT00000003010.1">
    <property type="protein sequence ID" value="ENSPMAP00000002995.1"/>
    <property type="gene ID" value="ENSPMAG00000002747.1"/>
</dbReference>
<dbReference type="SUPFAM" id="SSF49899">
    <property type="entry name" value="Concanavalin A-like lectins/glucanases"/>
    <property type="match status" value="1"/>
</dbReference>
<evidence type="ECO:0000259" key="4">
    <source>
        <dbReference type="PROSITE" id="PS50188"/>
    </source>
</evidence>
<dbReference type="Pfam" id="PF00622">
    <property type="entry name" value="SPRY"/>
    <property type="match status" value="1"/>
</dbReference>
<evidence type="ECO:0000256" key="1">
    <source>
        <dbReference type="ARBA" id="ARBA00022723"/>
    </source>
</evidence>